<keyword evidence="7" id="KW-0315">Glutamine amidotransferase</keyword>
<dbReference type="InterPro" id="IPR019999">
    <property type="entry name" value="Anth_synth_I-like"/>
</dbReference>
<dbReference type="EC" id="2.6.1.85" evidence="4"/>
<evidence type="ECO:0000256" key="10">
    <source>
        <dbReference type="SAM" id="MobiDB-lite"/>
    </source>
</evidence>
<evidence type="ECO:0000256" key="8">
    <source>
        <dbReference type="ARBA" id="ARBA00031329"/>
    </source>
</evidence>
<evidence type="ECO:0000256" key="4">
    <source>
        <dbReference type="ARBA" id="ARBA00013139"/>
    </source>
</evidence>
<comment type="similarity">
    <text evidence="3">In the C-terminal section; belongs to the anthranilate synthase component I family.</text>
</comment>
<dbReference type="Pfam" id="PF00425">
    <property type="entry name" value="Chorismate_bind"/>
    <property type="match status" value="2"/>
</dbReference>
<protein>
    <recommendedName>
        <fullName evidence="4">aminodeoxychorismate synthase</fullName>
        <ecNumber evidence="4">2.6.1.85</ecNumber>
    </recommendedName>
    <alternativeName>
        <fullName evidence="8">Para-aminobenzoate synthase</fullName>
    </alternativeName>
    <alternativeName>
        <fullName evidence="9">p-aminobenzoic acid synthase</fullName>
    </alternativeName>
</protein>
<proteinExistence type="inferred from homology"/>
<dbReference type="OrthoDB" id="64220at2759"/>
<name>A0A8H4N096_9PEZI</name>
<dbReference type="Proteomes" id="UP000572817">
    <property type="component" value="Unassembled WGS sequence"/>
</dbReference>
<evidence type="ECO:0000256" key="7">
    <source>
        <dbReference type="ARBA" id="ARBA00022962"/>
    </source>
</evidence>
<dbReference type="SUPFAM" id="SSF52317">
    <property type="entry name" value="Class I glutamine amidotransferase-like"/>
    <property type="match status" value="1"/>
</dbReference>
<evidence type="ECO:0000256" key="9">
    <source>
        <dbReference type="ARBA" id="ARBA00031904"/>
    </source>
</evidence>
<keyword evidence="5" id="KW-0808">Transferase</keyword>
<comment type="pathway">
    <text evidence="2">Cofactor biosynthesis; tetrahydrofolate biosynthesis; 4-aminobenzoate from chorismate: step 1/2.</text>
</comment>
<dbReference type="GO" id="GO:0000162">
    <property type="term" value="P:L-tryptophan biosynthetic process"/>
    <property type="evidence" value="ECO:0007669"/>
    <property type="project" value="TreeGrafter"/>
</dbReference>
<feature type="compositionally biased region" description="Low complexity" evidence="10">
    <location>
        <begin position="540"/>
        <end position="549"/>
    </location>
</feature>
<evidence type="ECO:0000259" key="12">
    <source>
        <dbReference type="Pfam" id="PF00425"/>
    </source>
</evidence>
<feature type="domain" description="Glutamine amidotransferase" evidence="11">
    <location>
        <begin position="14"/>
        <end position="142"/>
    </location>
</feature>
<evidence type="ECO:0000313" key="15">
    <source>
        <dbReference type="Proteomes" id="UP000572817"/>
    </source>
</evidence>
<dbReference type="InterPro" id="IPR029062">
    <property type="entry name" value="Class_I_gatase-like"/>
</dbReference>
<dbReference type="UniPathway" id="UPA00077">
    <property type="reaction ID" value="UER00149"/>
</dbReference>
<dbReference type="Pfam" id="PF04715">
    <property type="entry name" value="Anth_synt_I_N"/>
    <property type="match status" value="1"/>
</dbReference>
<comment type="caution">
    <text evidence="14">The sequence shown here is derived from an EMBL/GenBank/DDBJ whole genome shotgun (WGS) entry which is preliminary data.</text>
</comment>
<feature type="domain" description="Chorismate-utilising enzyme C-terminal" evidence="12">
    <location>
        <begin position="350"/>
        <end position="518"/>
    </location>
</feature>
<dbReference type="AlphaFoldDB" id="A0A8H4N096"/>
<dbReference type="Gene3D" id="3.60.120.10">
    <property type="entry name" value="Anthranilate synthase"/>
    <property type="match status" value="1"/>
</dbReference>
<accession>A0A8H4N096</accession>
<feature type="compositionally biased region" description="Basic and acidic residues" evidence="10">
    <location>
        <begin position="599"/>
        <end position="613"/>
    </location>
</feature>
<dbReference type="SUPFAM" id="SSF56322">
    <property type="entry name" value="ADC synthase"/>
    <property type="match status" value="2"/>
</dbReference>
<comment type="catalytic activity">
    <reaction evidence="1">
        <text>chorismate + L-glutamine = 4-amino-4-deoxychorismate + L-glutamate</text>
        <dbReference type="Rhea" id="RHEA:11672"/>
        <dbReference type="ChEBI" id="CHEBI:29748"/>
        <dbReference type="ChEBI" id="CHEBI:29985"/>
        <dbReference type="ChEBI" id="CHEBI:58359"/>
        <dbReference type="ChEBI" id="CHEBI:58406"/>
        <dbReference type="EC" id="2.6.1.85"/>
    </reaction>
</comment>
<gene>
    <name evidence="14" type="ORF">GTA08_BOTSDO07853</name>
</gene>
<evidence type="ECO:0000256" key="6">
    <source>
        <dbReference type="ARBA" id="ARBA00022909"/>
    </source>
</evidence>
<dbReference type="GO" id="GO:0046820">
    <property type="term" value="F:4-amino-4-deoxychorismate synthase activity"/>
    <property type="evidence" value="ECO:0007669"/>
    <property type="project" value="UniProtKB-EC"/>
</dbReference>
<dbReference type="GO" id="GO:0046656">
    <property type="term" value="P:folic acid biosynthetic process"/>
    <property type="evidence" value="ECO:0007669"/>
    <property type="project" value="UniProtKB-KW"/>
</dbReference>
<dbReference type="InterPro" id="IPR017926">
    <property type="entry name" value="GATASE"/>
</dbReference>
<dbReference type="InterPro" id="IPR006221">
    <property type="entry name" value="TrpG/PapA_dom"/>
</dbReference>
<dbReference type="CDD" id="cd01743">
    <property type="entry name" value="GATase1_Anthranilate_Synthase"/>
    <property type="match status" value="1"/>
</dbReference>
<dbReference type="PANTHER" id="PTHR11236">
    <property type="entry name" value="AMINOBENZOATE/ANTHRANILATE SYNTHASE"/>
    <property type="match status" value="1"/>
</dbReference>
<dbReference type="Gene3D" id="3.40.50.880">
    <property type="match status" value="1"/>
</dbReference>
<dbReference type="InterPro" id="IPR005801">
    <property type="entry name" value="ADC_synthase"/>
</dbReference>
<feature type="compositionally biased region" description="Low complexity" evidence="10">
    <location>
        <begin position="558"/>
        <end position="584"/>
    </location>
</feature>
<dbReference type="GO" id="GO:0005737">
    <property type="term" value="C:cytoplasm"/>
    <property type="evidence" value="ECO:0007669"/>
    <property type="project" value="TreeGrafter"/>
</dbReference>
<evidence type="ECO:0000256" key="2">
    <source>
        <dbReference type="ARBA" id="ARBA00005009"/>
    </source>
</evidence>
<dbReference type="GO" id="GO:0046654">
    <property type="term" value="P:tetrahydrofolate biosynthetic process"/>
    <property type="evidence" value="ECO:0007669"/>
    <property type="project" value="UniProtKB-UniPathway"/>
</dbReference>
<feature type="domain" description="Chorismate-utilising enzyme C-terminal" evidence="12">
    <location>
        <begin position="613"/>
        <end position="719"/>
    </location>
</feature>
<evidence type="ECO:0000256" key="3">
    <source>
        <dbReference type="ARBA" id="ARBA00005970"/>
    </source>
</evidence>
<feature type="region of interest" description="Disordered" evidence="10">
    <location>
        <begin position="526"/>
        <end position="639"/>
    </location>
</feature>
<dbReference type="Pfam" id="PF00117">
    <property type="entry name" value="GATase"/>
    <property type="match status" value="1"/>
</dbReference>
<evidence type="ECO:0000313" key="14">
    <source>
        <dbReference type="EMBL" id="KAF4304120.1"/>
    </source>
</evidence>
<keyword evidence="15" id="KW-1185">Reference proteome</keyword>
<dbReference type="InterPro" id="IPR006805">
    <property type="entry name" value="Anth_synth_I_N"/>
</dbReference>
<sequence length="735" mass="79546">MDHDGICAAPRILFIDAYDSFANNIVALLQLELGARVTTIHIDDPNFTHRPPQDFYLYLHAFDAVVAGPGPGTVANPRDTGLISALWSLPGHHLLPVLGICLGFQGLAYAHGADVQRLPEPRHGIVTNVLHRGSSLFDGLQQADVRRICELLGIPGDEAVVLESGLNRRNQPVRAETGNKSIIGCLEKERNLRVEYFVDGHVLELWSGRELIHRDDRTDIWSYLKHLMTITRVAEGPVDSPFWGGMIGFTSYEAGLETINVKPTPVPGRPQASGNFRKPDLSFAFVTRSVVVDHVSHKVYVQSVRDGDSSWVRSTTSAISALASQPPPKPTVAEFPSLLACSSVTIPTQPSYEGKVRSCQESIRAGDSYELCLTSQTTISLPPSPSAAFPWYLYTRLRHLNPAPFGAYIRLGPPGAGVNIISSSPERFLSWTRQGLCQYRPIKGTVRKEAGVTRADAERTLNSSKERAENLMIVDLVRHDLHGVVGAGNVRVSKLMGVEEYETVWQLVSVIEGDLTGSWAREQLGASKHRSEHLPPQSPAAASTAAATTSDDEDSDHLSAAASSSSSSLAASPSLSPCPGLSASHPLHSSSQTLPRPRARQEKSKHQEKHPQSDTRPSASGIDILHASLPPGSMTGAPKKRSCELLHAIEEGQPRGIYSGVLGYLDVGGGGDFSVVIRTAWRWDEERAGDGKEVWRVGAGGAVTAQSTPEGEYGEMLVKLESALRVFDGSVQVDD</sequence>
<evidence type="ECO:0000259" key="13">
    <source>
        <dbReference type="Pfam" id="PF04715"/>
    </source>
</evidence>
<dbReference type="InterPro" id="IPR015890">
    <property type="entry name" value="Chorismate_C"/>
</dbReference>
<organism evidence="14 15">
    <name type="scientific">Botryosphaeria dothidea</name>
    <dbReference type="NCBI Taxonomy" id="55169"/>
    <lineage>
        <taxon>Eukaryota</taxon>
        <taxon>Fungi</taxon>
        <taxon>Dikarya</taxon>
        <taxon>Ascomycota</taxon>
        <taxon>Pezizomycotina</taxon>
        <taxon>Dothideomycetes</taxon>
        <taxon>Dothideomycetes incertae sedis</taxon>
        <taxon>Botryosphaeriales</taxon>
        <taxon>Botryosphaeriaceae</taxon>
        <taxon>Botryosphaeria</taxon>
    </lineage>
</organism>
<keyword evidence="6" id="KW-0289">Folate biosynthesis</keyword>
<evidence type="ECO:0000256" key="5">
    <source>
        <dbReference type="ARBA" id="ARBA00022679"/>
    </source>
</evidence>
<dbReference type="PROSITE" id="PS51273">
    <property type="entry name" value="GATASE_TYPE_1"/>
    <property type="match status" value="1"/>
</dbReference>
<reference evidence="14" key="1">
    <citation type="submission" date="2020-04" db="EMBL/GenBank/DDBJ databases">
        <title>Genome Assembly and Annotation of Botryosphaeria dothidea sdau 11-99, a Latent Pathogen of Apple Fruit Ring Rot in China.</title>
        <authorList>
            <person name="Yu C."/>
            <person name="Diao Y."/>
            <person name="Lu Q."/>
            <person name="Zhao J."/>
            <person name="Cui S."/>
            <person name="Peng C."/>
            <person name="He B."/>
            <person name="Liu H."/>
        </authorList>
    </citation>
    <scope>NUCLEOTIDE SEQUENCE [LARGE SCALE GENOMIC DNA]</scope>
    <source>
        <strain evidence="14">Sdau11-99</strain>
    </source>
</reference>
<dbReference type="PRINTS" id="PR00097">
    <property type="entry name" value="ANTSNTHASEII"/>
</dbReference>
<dbReference type="EMBL" id="WWBZ02000051">
    <property type="protein sequence ID" value="KAF4304120.1"/>
    <property type="molecule type" value="Genomic_DNA"/>
</dbReference>
<dbReference type="PANTHER" id="PTHR11236:SF18">
    <property type="entry name" value="AMINODEOXYCHORISMATE SYNTHASE"/>
    <property type="match status" value="1"/>
</dbReference>
<dbReference type="GO" id="GO:0008153">
    <property type="term" value="P:4-aminobenzoate biosynthetic process"/>
    <property type="evidence" value="ECO:0007669"/>
    <property type="project" value="TreeGrafter"/>
</dbReference>
<feature type="domain" description="Anthranilate synthase component I N-terminal" evidence="13">
    <location>
        <begin position="159"/>
        <end position="301"/>
    </location>
</feature>
<evidence type="ECO:0000259" key="11">
    <source>
        <dbReference type="Pfam" id="PF00117"/>
    </source>
</evidence>
<evidence type="ECO:0000256" key="1">
    <source>
        <dbReference type="ARBA" id="ARBA00001000"/>
    </source>
</evidence>